<feature type="region of interest" description="Disordered" evidence="1">
    <location>
        <begin position="636"/>
        <end position="698"/>
    </location>
</feature>
<evidence type="ECO:0000313" key="4">
    <source>
        <dbReference type="Proteomes" id="UP001499910"/>
    </source>
</evidence>
<keyword evidence="4" id="KW-1185">Reference proteome</keyword>
<evidence type="ECO:0000259" key="2">
    <source>
        <dbReference type="PROSITE" id="PS50994"/>
    </source>
</evidence>
<dbReference type="EMBL" id="BAABHW010000001">
    <property type="protein sequence ID" value="GAA5064003.1"/>
    <property type="molecule type" value="Genomic_DNA"/>
</dbReference>
<protein>
    <recommendedName>
        <fullName evidence="2">Integrase catalytic domain-containing protein</fullName>
    </recommendedName>
</protein>
<feature type="compositionally biased region" description="Polar residues" evidence="1">
    <location>
        <begin position="663"/>
        <end position="678"/>
    </location>
</feature>
<dbReference type="RefSeq" id="WP_259547381.1">
    <property type="nucleotide sequence ID" value="NZ_BAABHW010000001.1"/>
</dbReference>
<sequence length="698" mass="78716">MSLKNKDQQALGRFHVAMCQAVDIFVALRRQDNPRFRPTVRNLSTLSARRFIAEQTTLLLKEPVRTAPPRGGEKTKARILYQGRTILKYYKNYMKLDNGEGVAEALVPLTHLRGNRSPRISVPLRDLMTKAWGEFGFDLRGHSIANVHQYLETLVHEENKRRILNELPKLAVPSQKTLREHRDRLVTPTEYAIAVDGVRETRRRQGRGSTDIRGFMVGELCGMDEQKMSLVTSAKEKGFWHTLSDETKRAYEEADEFIRKRLHIIVLFDVASRMPLAWIIAENPNAEATLALLRMATRDKTREKTRYGCKNDPAKGCSIHRLRNDNGTGLRSSPVIASLMGIGTINETTRTYSPTDRAHDERFFGTVESCFFKVMPGYTGRRPGDIPGYDAIKNGVVSVELLYAMLTRYLVDEYPFQKHYGVGMFGRRPWDVYKELNDTRGMAGVIDPHTRRIHLGWQVSTTPSDEGVRVFEGIWFNSDDLQLAREEQFFKGKVEVFVDPDNLNIATVLMAGVPDPIEVTLQTTAFADMTLGEVLQLVAEYRREDPHVTELYHDRLMEARTRRYADISSIGVEHDLPRSYSTIEECKALARAVFAGARVPRTKQLNSTTSPDDVTNLAQSDGVFAIGEEPSIIEGTAEEVPGTSEPSSDEQPTDHGTQEEKSQGTSASNPPPSKGNTSRTRKSQSMKSARPSNLKELK</sequence>
<feature type="domain" description="Integrase catalytic" evidence="2">
    <location>
        <begin position="231"/>
        <end position="437"/>
    </location>
</feature>
<dbReference type="InterPro" id="IPR012337">
    <property type="entry name" value="RNaseH-like_sf"/>
</dbReference>
<dbReference type="Gene3D" id="3.30.420.10">
    <property type="entry name" value="Ribonuclease H-like superfamily/Ribonuclease H"/>
    <property type="match status" value="1"/>
</dbReference>
<comment type="caution">
    <text evidence="3">The sequence shown here is derived from an EMBL/GenBank/DDBJ whole genome shotgun (WGS) entry which is preliminary data.</text>
</comment>
<accession>A0ABP9KUL3</accession>
<feature type="compositionally biased region" description="Basic and acidic residues" evidence="1">
    <location>
        <begin position="652"/>
        <end position="662"/>
    </location>
</feature>
<evidence type="ECO:0000256" key="1">
    <source>
        <dbReference type="SAM" id="MobiDB-lite"/>
    </source>
</evidence>
<dbReference type="PROSITE" id="PS50994">
    <property type="entry name" value="INTEGRASE"/>
    <property type="match status" value="1"/>
</dbReference>
<dbReference type="InterPro" id="IPR036397">
    <property type="entry name" value="RNaseH_sf"/>
</dbReference>
<reference evidence="4" key="1">
    <citation type="journal article" date="2019" name="Int. J. Syst. Evol. Microbiol.">
        <title>The Global Catalogue of Microorganisms (GCM) 10K type strain sequencing project: providing services to taxonomists for standard genome sequencing and annotation.</title>
        <authorList>
            <consortium name="The Broad Institute Genomics Platform"/>
            <consortium name="The Broad Institute Genome Sequencing Center for Infectious Disease"/>
            <person name="Wu L."/>
            <person name="Ma J."/>
        </authorList>
    </citation>
    <scope>NUCLEOTIDE SEQUENCE [LARGE SCALE GENOMIC DNA]</scope>
    <source>
        <strain evidence="4">JCM 18015</strain>
    </source>
</reference>
<dbReference type="SUPFAM" id="SSF53098">
    <property type="entry name" value="Ribonuclease H-like"/>
    <property type="match status" value="1"/>
</dbReference>
<gene>
    <name evidence="3" type="ORF">GCM10023209_00110</name>
</gene>
<organism evidence="3 4">
    <name type="scientific">[Roseibacterium] beibuensis</name>
    <dbReference type="NCBI Taxonomy" id="1193142"/>
    <lineage>
        <taxon>Bacteria</taxon>
        <taxon>Pseudomonadati</taxon>
        <taxon>Pseudomonadota</taxon>
        <taxon>Alphaproteobacteria</taxon>
        <taxon>Rhodobacterales</taxon>
        <taxon>Roseobacteraceae</taxon>
        <taxon>Roseicyclus</taxon>
    </lineage>
</organism>
<evidence type="ECO:0000313" key="3">
    <source>
        <dbReference type="EMBL" id="GAA5064003.1"/>
    </source>
</evidence>
<dbReference type="Proteomes" id="UP001499910">
    <property type="component" value="Unassembled WGS sequence"/>
</dbReference>
<name>A0ABP9KUL3_9RHOB</name>
<proteinExistence type="predicted"/>
<dbReference type="InterPro" id="IPR001584">
    <property type="entry name" value="Integrase_cat-core"/>
</dbReference>